<comment type="caution">
    <text evidence="1">The sequence shown here is derived from an EMBL/GenBank/DDBJ whole genome shotgun (WGS) entry which is preliminary data.</text>
</comment>
<evidence type="ECO:0000313" key="2">
    <source>
        <dbReference type="Proteomes" id="UP000283569"/>
    </source>
</evidence>
<gene>
    <name evidence="1" type="ORF">BFJ72_g14948</name>
</gene>
<dbReference type="Proteomes" id="UP000283569">
    <property type="component" value="Unassembled WGS sequence"/>
</dbReference>
<accession>A0A420RV78</accession>
<dbReference type="AlphaFoldDB" id="A0A420RV78"/>
<dbReference type="EMBL" id="MRDB01000146">
    <property type="protein sequence ID" value="RKL20940.1"/>
    <property type="molecule type" value="Genomic_DNA"/>
</dbReference>
<proteinExistence type="predicted"/>
<name>A0A420RV78_GIBIN</name>
<evidence type="ECO:0000313" key="1">
    <source>
        <dbReference type="EMBL" id="RKL20940.1"/>
    </source>
</evidence>
<protein>
    <submittedName>
        <fullName evidence="1">Uncharacterized protein</fullName>
    </submittedName>
</protein>
<organism evidence="1 2">
    <name type="scientific">Gibberella intermedia</name>
    <name type="common">Bulb rot disease fungus</name>
    <name type="synonym">Fusarium proliferatum</name>
    <dbReference type="NCBI Taxonomy" id="948311"/>
    <lineage>
        <taxon>Eukaryota</taxon>
        <taxon>Fungi</taxon>
        <taxon>Dikarya</taxon>
        <taxon>Ascomycota</taxon>
        <taxon>Pezizomycotina</taxon>
        <taxon>Sordariomycetes</taxon>
        <taxon>Hypocreomycetidae</taxon>
        <taxon>Hypocreales</taxon>
        <taxon>Nectriaceae</taxon>
        <taxon>Fusarium</taxon>
        <taxon>Fusarium fujikuroi species complex</taxon>
    </lineage>
</organism>
<reference evidence="1 2" key="1">
    <citation type="journal article" date="2018" name="Sci. Rep.">
        <title>Characterisation of pathogen-specific regions and novel effector candidates in Fusarium oxysporum f. sp. cepae.</title>
        <authorList>
            <person name="Armitage A.D."/>
            <person name="Taylor A."/>
            <person name="Sobczyk M.K."/>
            <person name="Baxter L."/>
            <person name="Greenfield B.P."/>
            <person name="Bates H.J."/>
            <person name="Wilson F."/>
            <person name="Jackson A.C."/>
            <person name="Ott S."/>
            <person name="Harrison R.J."/>
            <person name="Clarkson J.P."/>
        </authorList>
    </citation>
    <scope>NUCLEOTIDE SEQUENCE [LARGE SCALE GENOMIC DNA]</scope>
    <source>
        <strain evidence="1 2">Fp_A8</strain>
    </source>
</reference>
<sequence>MDLQSAHRHNAFQCLIPVDRRRRMSWSLALSDKTLLECEYLLDSAPACAALHAKGDAIPPAFMWDKPGPVLSQALNQRVAEIDDAFQGVGHGVQTLIDSVKGARPESATDRLSFLLRYVDTKRLIRRLTHVLGLRDSREFKWTLSAIQRSQGRRPAEFEMMLNNARERYGVC</sequence>